<reference evidence="2 3" key="1">
    <citation type="submission" date="2019-08" db="EMBL/GenBank/DDBJ databases">
        <authorList>
            <person name="Peeters C."/>
        </authorList>
    </citation>
    <scope>NUCLEOTIDE SEQUENCE [LARGE SCALE GENOMIC DNA]</scope>
    <source>
        <strain evidence="2 3">LMG 31108</strain>
    </source>
</reference>
<proteinExistence type="predicted"/>
<gene>
    <name evidence="2" type="ORF">PAN31108_05175</name>
</gene>
<keyword evidence="3" id="KW-1185">Reference proteome</keyword>
<sequence length="82" mass="8911">MTMKKLIVAILMCPLSAFAAHPLTTDDTGTQDAGNWQLEVNGEVTSKQQDTGRQDLWNSTITNGVTLSAKHLALKKCPLTLK</sequence>
<dbReference type="EMBL" id="CABPSB010000037">
    <property type="protein sequence ID" value="VVE57192.1"/>
    <property type="molecule type" value="Genomic_DNA"/>
</dbReference>
<evidence type="ECO:0000313" key="3">
    <source>
        <dbReference type="Proteomes" id="UP000406256"/>
    </source>
</evidence>
<feature type="chain" id="PRO_5022690100" evidence="1">
    <location>
        <begin position="20"/>
        <end position="82"/>
    </location>
</feature>
<dbReference type="AlphaFoldDB" id="A0A5E4Z949"/>
<accession>A0A5E4Z949</accession>
<keyword evidence="1" id="KW-0732">Signal</keyword>
<evidence type="ECO:0000256" key="1">
    <source>
        <dbReference type="SAM" id="SignalP"/>
    </source>
</evidence>
<name>A0A5E4Z949_9BURK</name>
<protein>
    <submittedName>
        <fullName evidence="2">Transporter</fullName>
    </submittedName>
</protein>
<feature type="signal peptide" evidence="1">
    <location>
        <begin position="1"/>
        <end position="19"/>
    </location>
</feature>
<organism evidence="2 3">
    <name type="scientific">Pandoraea anhela</name>
    <dbReference type="NCBI Taxonomy" id="2508295"/>
    <lineage>
        <taxon>Bacteria</taxon>
        <taxon>Pseudomonadati</taxon>
        <taxon>Pseudomonadota</taxon>
        <taxon>Betaproteobacteria</taxon>
        <taxon>Burkholderiales</taxon>
        <taxon>Burkholderiaceae</taxon>
        <taxon>Pandoraea</taxon>
    </lineage>
</organism>
<evidence type="ECO:0000313" key="2">
    <source>
        <dbReference type="EMBL" id="VVE57192.1"/>
    </source>
</evidence>
<dbReference type="Proteomes" id="UP000406256">
    <property type="component" value="Unassembled WGS sequence"/>
</dbReference>